<dbReference type="PROSITE" id="PS01131">
    <property type="entry name" value="RRNA_A_DIMETH"/>
    <property type="match status" value="1"/>
</dbReference>
<evidence type="ECO:0000256" key="5">
    <source>
        <dbReference type="ARBA" id="ARBA00022691"/>
    </source>
</evidence>
<dbReference type="SUPFAM" id="SSF53335">
    <property type="entry name" value="S-adenosyl-L-methionine-dependent methyltransferases"/>
    <property type="match status" value="1"/>
</dbReference>
<dbReference type="GO" id="GO:0003723">
    <property type="term" value="F:RNA binding"/>
    <property type="evidence" value="ECO:0007669"/>
    <property type="project" value="UniProtKB-UniRule"/>
</dbReference>
<evidence type="ECO:0000256" key="8">
    <source>
        <dbReference type="PROSITE-ProRule" id="PRU01026"/>
    </source>
</evidence>
<dbReference type="Proteomes" id="UP001139125">
    <property type="component" value="Unassembled WGS sequence"/>
</dbReference>
<feature type="binding site" evidence="7 8">
    <location>
        <position position="60"/>
    </location>
    <ligand>
        <name>S-adenosyl-L-methionine</name>
        <dbReference type="ChEBI" id="CHEBI:59789"/>
    </ligand>
</feature>
<keyword evidence="6 7" id="KW-0694">RNA-binding</keyword>
<comment type="function">
    <text evidence="7">Specifically dimethylates two adjacent adenosines (A1518 and A1519) in the loop of a conserved hairpin near the 3'-end of 16S rRNA in the 30S particle. May play a critical role in biogenesis of 30S subunits.</text>
</comment>
<keyword evidence="3 7" id="KW-0489">Methyltransferase</keyword>
<comment type="subcellular location">
    <subcellularLocation>
        <location evidence="7">Cytoplasm</location>
    </subcellularLocation>
</comment>
<proteinExistence type="inferred from homology"/>
<dbReference type="HAMAP" id="MF_00607">
    <property type="entry name" value="16SrRNA_methyltr_A"/>
    <property type="match status" value="1"/>
</dbReference>
<keyword evidence="2 7" id="KW-0698">rRNA processing</keyword>
<evidence type="ECO:0000313" key="11">
    <source>
        <dbReference type="Proteomes" id="UP001139125"/>
    </source>
</evidence>
<keyword evidence="1 7" id="KW-0963">Cytoplasm</keyword>
<protein>
    <recommendedName>
        <fullName evidence="7">Ribosomal RNA small subunit methyltransferase A</fullName>
        <ecNumber evidence="7">2.1.1.182</ecNumber>
    </recommendedName>
    <alternativeName>
        <fullName evidence="7">16S rRNA (adenine(1518)-N(6)/adenine(1519)-N(6))-dimethyltransferase</fullName>
    </alternativeName>
    <alternativeName>
        <fullName evidence="7">16S rRNA dimethyladenosine transferase</fullName>
    </alternativeName>
    <alternativeName>
        <fullName evidence="7">16S rRNA dimethylase</fullName>
    </alternativeName>
    <alternativeName>
        <fullName evidence="7">S-adenosylmethionine-6-N', N'-adenosyl(rRNA) dimethyltransferase</fullName>
    </alternativeName>
</protein>
<comment type="similarity">
    <text evidence="7">Belongs to the class I-like SAM-binding methyltransferase superfamily. rRNA adenine N(6)-methyltransferase family. RsmA subfamily.</text>
</comment>
<keyword evidence="4 7" id="KW-0808">Transferase</keyword>
<reference evidence="10" key="1">
    <citation type="submission" date="2022-06" db="EMBL/GenBank/DDBJ databases">
        <title>Gracilimonas sp. CAU 1638 isolated from sea sediment.</title>
        <authorList>
            <person name="Kim W."/>
        </authorList>
    </citation>
    <scope>NUCLEOTIDE SEQUENCE</scope>
    <source>
        <strain evidence="10">CAU 1638</strain>
    </source>
</reference>
<dbReference type="SMART" id="SM00650">
    <property type="entry name" value="rADc"/>
    <property type="match status" value="1"/>
</dbReference>
<dbReference type="EMBL" id="JANDBC010000001">
    <property type="protein sequence ID" value="MCP9290442.1"/>
    <property type="molecule type" value="Genomic_DNA"/>
</dbReference>
<name>A0A9X2RDF0_9BACT</name>
<dbReference type="Gene3D" id="1.10.8.100">
    <property type="entry name" value="Ribosomal RNA adenine dimethylase-like, domain 2"/>
    <property type="match status" value="1"/>
</dbReference>
<dbReference type="AlphaFoldDB" id="A0A9X2RDF0"/>
<dbReference type="InterPro" id="IPR029063">
    <property type="entry name" value="SAM-dependent_MTases_sf"/>
</dbReference>
<evidence type="ECO:0000256" key="7">
    <source>
        <dbReference type="HAMAP-Rule" id="MF_00607"/>
    </source>
</evidence>
<dbReference type="GO" id="GO:0005737">
    <property type="term" value="C:cytoplasm"/>
    <property type="evidence" value="ECO:0007669"/>
    <property type="project" value="UniProtKB-SubCell"/>
</dbReference>
<feature type="binding site" evidence="7 8">
    <location>
        <position position="103"/>
    </location>
    <ligand>
        <name>S-adenosyl-L-methionine</name>
        <dbReference type="ChEBI" id="CHEBI:59789"/>
    </ligand>
</feature>
<accession>A0A9X2RDF0</accession>
<dbReference type="InterPro" id="IPR001737">
    <property type="entry name" value="KsgA/Erm"/>
</dbReference>
<evidence type="ECO:0000256" key="2">
    <source>
        <dbReference type="ARBA" id="ARBA00022552"/>
    </source>
</evidence>
<organism evidence="10 11">
    <name type="scientific">Gracilimonas sediminicola</name>
    <dbReference type="NCBI Taxonomy" id="2952158"/>
    <lineage>
        <taxon>Bacteria</taxon>
        <taxon>Pseudomonadati</taxon>
        <taxon>Balneolota</taxon>
        <taxon>Balneolia</taxon>
        <taxon>Balneolales</taxon>
        <taxon>Balneolaceae</taxon>
        <taxon>Gracilimonas</taxon>
    </lineage>
</organism>
<dbReference type="Gene3D" id="3.40.50.150">
    <property type="entry name" value="Vaccinia Virus protein VP39"/>
    <property type="match status" value="1"/>
</dbReference>
<dbReference type="NCBIfam" id="TIGR00755">
    <property type="entry name" value="ksgA"/>
    <property type="match status" value="1"/>
</dbReference>
<dbReference type="InterPro" id="IPR020596">
    <property type="entry name" value="rRNA_Ade_Mease_Trfase_CS"/>
</dbReference>
<dbReference type="RefSeq" id="WP_255132526.1">
    <property type="nucleotide sequence ID" value="NZ_JANDBC010000001.1"/>
</dbReference>
<dbReference type="InterPro" id="IPR011530">
    <property type="entry name" value="rRNA_adenine_dimethylase"/>
</dbReference>
<dbReference type="Pfam" id="PF00398">
    <property type="entry name" value="RrnaAD"/>
    <property type="match status" value="1"/>
</dbReference>
<feature type="binding site" evidence="7 8">
    <location>
        <position position="14"/>
    </location>
    <ligand>
        <name>S-adenosyl-L-methionine</name>
        <dbReference type="ChEBI" id="CHEBI:59789"/>
    </ligand>
</feature>
<dbReference type="PANTHER" id="PTHR11727">
    <property type="entry name" value="DIMETHYLADENOSINE TRANSFERASE"/>
    <property type="match status" value="1"/>
</dbReference>
<evidence type="ECO:0000313" key="10">
    <source>
        <dbReference type="EMBL" id="MCP9290442.1"/>
    </source>
</evidence>
<evidence type="ECO:0000259" key="9">
    <source>
        <dbReference type="SMART" id="SM00650"/>
    </source>
</evidence>
<dbReference type="PANTHER" id="PTHR11727:SF7">
    <property type="entry name" value="DIMETHYLADENOSINE TRANSFERASE-RELATED"/>
    <property type="match status" value="1"/>
</dbReference>
<comment type="catalytic activity">
    <reaction evidence="7">
        <text>adenosine(1518)/adenosine(1519) in 16S rRNA + 4 S-adenosyl-L-methionine = N(6)-dimethyladenosine(1518)/N(6)-dimethyladenosine(1519) in 16S rRNA + 4 S-adenosyl-L-homocysteine + 4 H(+)</text>
        <dbReference type="Rhea" id="RHEA:19609"/>
        <dbReference type="Rhea" id="RHEA-COMP:10232"/>
        <dbReference type="Rhea" id="RHEA-COMP:10233"/>
        <dbReference type="ChEBI" id="CHEBI:15378"/>
        <dbReference type="ChEBI" id="CHEBI:57856"/>
        <dbReference type="ChEBI" id="CHEBI:59789"/>
        <dbReference type="ChEBI" id="CHEBI:74411"/>
        <dbReference type="ChEBI" id="CHEBI:74493"/>
        <dbReference type="EC" id="2.1.1.182"/>
    </reaction>
</comment>
<evidence type="ECO:0000256" key="1">
    <source>
        <dbReference type="ARBA" id="ARBA00022490"/>
    </source>
</evidence>
<dbReference type="InterPro" id="IPR020598">
    <property type="entry name" value="rRNA_Ade_methylase_Trfase_N"/>
</dbReference>
<dbReference type="CDD" id="cd02440">
    <property type="entry name" value="AdoMet_MTases"/>
    <property type="match status" value="1"/>
</dbReference>
<comment type="caution">
    <text evidence="10">The sequence shown here is derived from an EMBL/GenBank/DDBJ whole genome shotgun (WGS) entry which is preliminary data.</text>
</comment>
<dbReference type="InterPro" id="IPR023165">
    <property type="entry name" value="rRNA_Ade_diMease-like_C"/>
</dbReference>
<sequence>MSFRTKKSLGQHFLTDNTIIFKIIDAITAGKGDRIIEIGPGTGALTKWLLSGCDDVHAIEIDQRAVEVLKEKFDDLRVHQNDILKVNWKEVIDPDKKNIVVGNLPYYITSPILFDLLEHRRLFTEATLMMQKEVAERLVADPSSKQYGILSVQTQLFCTPELLFDVPAHSFSPPPKVTSSVIKLTFDKEPLSVSDEKIKEVVRTAFNQRRKKLSNSLKPVLGDYQPDGFNFDDRADHWSPETYAKLAEHLEQSDNLS</sequence>
<feature type="binding site" evidence="7 8">
    <location>
        <position position="12"/>
    </location>
    <ligand>
        <name>S-adenosyl-L-methionine</name>
        <dbReference type="ChEBI" id="CHEBI:59789"/>
    </ligand>
</feature>
<evidence type="ECO:0000256" key="3">
    <source>
        <dbReference type="ARBA" id="ARBA00022603"/>
    </source>
</evidence>
<feature type="domain" description="Ribosomal RNA adenine methylase transferase N-terminal" evidence="9">
    <location>
        <begin position="19"/>
        <end position="188"/>
    </location>
</feature>
<keyword evidence="11" id="KW-1185">Reference proteome</keyword>
<dbReference type="GO" id="GO:0052908">
    <property type="term" value="F:16S rRNA (adenine(1518)-N(6)/adenine(1519)-N(6))-dimethyltransferase activity"/>
    <property type="evidence" value="ECO:0007669"/>
    <property type="project" value="UniProtKB-EC"/>
</dbReference>
<keyword evidence="5 7" id="KW-0949">S-adenosyl-L-methionine</keyword>
<feature type="binding site" evidence="7 8">
    <location>
        <position position="39"/>
    </location>
    <ligand>
        <name>S-adenosyl-L-methionine</name>
        <dbReference type="ChEBI" id="CHEBI:59789"/>
    </ligand>
</feature>
<dbReference type="EC" id="2.1.1.182" evidence="7"/>
<evidence type="ECO:0000256" key="6">
    <source>
        <dbReference type="ARBA" id="ARBA00022884"/>
    </source>
</evidence>
<gene>
    <name evidence="7 10" type="primary">rsmA</name>
    <name evidence="7" type="synonym">ksgA</name>
    <name evidence="10" type="ORF">NM125_02465</name>
</gene>
<feature type="binding site" evidence="7 8">
    <location>
        <position position="82"/>
    </location>
    <ligand>
        <name>S-adenosyl-L-methionine</name>
        <dbReference type="ChEBI" id="CHEBI:59789"/>
    </ligand>
</feature>
<evidence type="ECO:0000256" key="4">
    <source>
        <dbReference type="ARBA" id="ARBA00022679"/>
    </source>
</evidence>
<dbReference type="FunFam" id="3.40.50.150:FF:000023">
    <property type="entry name" value="Ribosomal RNA small subunit methyltransferase A"/>
    <property type="match status" value="1"/>
</dbReference>
<dbReference type="PROSITE" id="PS51689">
    <property type="entry name" value="SAM_RNA_A_N6_MT"/>
    <property type="match status" value="1"/>
</dbReference>